<dbReference type="Gene3D" id="1.10.1200.10">
    <property type="entry name" value="ACP-like"/>
    <property type="match status" value="1"/>
</dbReference>
<dbReference type="SUPFAM" id="SSF55048">
    <property type="entry name" value="Probable ACP-binding domain of malonyl-CoA ACP transacylase"/>
    <property type="match status" value="1"/>
</dbReference>
<dbReference type="EMBL" id="JACDQQ010002542">
    <property type="protein sequence ID" value="MBA0088527.1"/>
    <property type="molecule type" value="Genomic_DNA"/>
</dbReference>
<feature type="domain" description="Malonyl-CoA:ACP transacylase (MAT)" evidence="5">
    <location>
        <begin position="4"/>
        <end position="250"/>
    </location>
</feature>
<dbReference type="InterPro" id="IPR001227">
    <property type="entry name" value="Ac_transferase_dom_sf"/>
</dbReference>
<dbReference type="InterPro" id="IPR036736">
    <property type="entry name" value="ACP-like_sf"/>
</dbReference>
<dbReference type="InterPro" id="IPR014043">
    <property type="entry name" value="Acyl_transferase_dom"/>
</dbReference>
<protein>
    <recommendedName>
        <fullName evidence="1">[acyl-carrier-protein] S-malonyltransferase</fullName>
        <ecNumber evidence="1">2.3.1.39</ecNumber>
    </recommendedName>
</protein>
<evidence type="ECO:0000256" key="4">
    <source>
        <dbReference type="ARBA" id="ARBA00048462"/>
    </source>
</evidence>
<dbReference type="InterPro" id="IPR050858">
    <property type="entry name" value="Mal-CoA-ACP_Trans/PKS_FabD"/>
</dbReference>
<dbReference type="Gene3D" id="3.40.366.10">
    <property type="entry name" value="Malonyl-Coenzyme A Acyl Carrier Protein, domain 2"/>
    <property type="match status" value="1"/>
</dbReference>
<keyword evidence="2" id="KW-0808">Transferase</keyword>
<dbReference type="SUPFAM" id="SSF47336">
    <property type="entry name" value="ACP-like"/>
    <property type="match status" value="1"/>
</dbReference>
<comment type="catalytic activity">
    <reaction evidence="4">
        <text>holo-[ACP] + malonyl-CoA = malonyl-[ACP] + CoA</text>
        <dbReference type="Rhea" id="RHEA:41792"/>
        <dbReference type="Rhea" id="RHEA-COMP:9623"/>
        <dbReference type="Rhea" id="RHEA-COMP:9685"/>
        <dbReference type="ChEBI" id="CHEBI:57287"/>
        <dbReference type="ChEBI" id="CHEBI:57384"/>
        <dbReference type="ChEBI" id="CHEBI:64479"/>
        <dbReference type="ChEBI" id="CHEBI:78449"/>
        <dbReference type="EC" id="2.3.1.39"/>
    </reaction>
</comment>
<feature type="non-terminal residue" evidence="6">
    <location>
        <position position="1"/>
    </location>
</feature>
<accession>A0A7V8NW50</accession>
<proteinExistence type="predicted"/>
<evidence type="ECO:0000259" key="5">
    <source>
        <dbReference type="SMART" id="SM00827"/>
    </source>
</evidence>
<dbReference type="AlphaFoldDB" id="A0A7V8NW50"/>
<dbReference type="Proteomes" id="UP000567293">
    <property type="component" value="Unassembled WGS sequence"/>
</dbReference>
<dbReference type="GO" id="GO:0006633">
    <property type="term" value="P:fatty acid biosynthetic process"/>
    <property type="evidence" value="ECO:0007669"/>
    <property type="project" value="TreeGrafter"/>
</dbReference>
<reference evidence="6" key="1">
    <citation type="submission" date="2020-06" db="EMBL/GenBank/DDBJ databases">
        <title>Legume-microbial interactions unlock mineral nutrients during tropical forest succession.</title>
        <authorList>
            <person name="Epihov D.Z."/>
        </authorList>
    </citation>
    <scope>NUCLEOTIDE SEQUENCE [LARGE SCALE GENOMIC DNA]</scope>
    <source>
        <strain evidence="6">Pan2503</strain>
    </source>
</reference>
<dbReference type="PANTHER" id="PTHR42681:SF1">
    <property type="entry name" value="MALONYL-COA-ACYL CARRIER PROTEIN TRANSACYLASE, MITOCHONDRIAL"/>
    <property type="match status" value="1"/>
</dbReference>
<name>A0A7V8NW50_9BACT</name>
<dbReference type="SMART" id="SM00827">
    <property type="entry name" value="PKS_AT"/>
    <property type="match status" value="1"/>
</dbReference>
<feature type="non-terminal residue" evidence="6">
    <location>
        <position position="432"/>
    </location>
</feature>
<dbReference type="InterPro" id="IPR016036">
    <property type="entry name" value="Malonyl_transacylase_ACP-bd"/>
</dbReference>
<dbReference type="EC" id="2.3.1.39" evidence="1"/>
<keyword evidence="3 6" id="KW-0012">Acyltransferase</keyword>
<dbReference type="GO" id="GO:0005829">
    <property type="term" value="C:cytosol"/>
    <property type="evidence" value="ECO:0007669"/>
    <property type="project" value="TreeGrafter"/>
</dbReference>
<dbReference type="GO" id="GO:0004314">
    <property type="term" value="F:[acyl-carrier-protein] S-malonyltransferase activity"/>
    <property type="evidence" value="ECO:0007669"/>
    <property type="project" value="UniProtKB-EC"/>
</dbReference>
<dbReference type="InterPro" id="IPR016035">
    <property type="entry name" value="Acyl_Trfase/lysoPLipase"/>
</dbReference>
<sequence>PAIVRESLEALRELRELGIEACVAIGHSLGELVALCWAGALDEAAAMRIAEMRGRLMASVDGPLGAMAAIAAGEQETRVLIQSEPVVIACLNSARRTVISGEAQAVQRVVTQAQARGFHAALLPVSHAFHSPLVAPAAEPLAARLAEEVFAIPRRRVISTVTGEALRKETDLRELLRLQVTAPVLFQRALRAAPEVDLWIEVGPGRALSQLAAETVAAKVFPVESGTHLRRPFLEAVGAAFEMGALVRSEALFAGRFFRSFRGHRKFFVNPCELAPPLAEGGETVGIAPPRLHTDERGTPPARSAIEVVRALVAERAELPLASLQNNARLLADLHLNSIAVAQIAAEAARQLKLPPLAAPLEYAGLSIGELAGALMEMSTAAPGDDSVHPPGVAAWVRNFQTRLVPRALVSSPAQNAPRLGAQPAGPGEWQF</sequence>
<evidence type="ECO:0000256" key="1">
    <source>
        <dbReference type="ARBA" id="ARBA00013258"/>
    </source>
</evidence>
<dbReference type="PANTHER" id="PTHR42681">
    <property type="entry name" value="MALONYL-COA-ACYL CARRIER PROTEIN TRANSACYLASE, MITOCHONDRIAL"/>
    <property type="match status" value="1"/>
</dbReference>
<evidence type="ECO:0000256" key="3">
    <source>
        <dbReference type="ARBA" id="ARBA00023315"/>
    </source>
</evidence>
<dbReference type="SUPFAM" id="SSF52151">
    <property type="entry name" value="FabD/lysophospholipase-like"/>
    <property type="match status" value="1"/>
</dbReference>
<gene>
    <name evidence="6" type="ORF">HRJ53_26370</name>
</gene>
<organism evidence="6 7">
    <name type="scientific">Candidatus Acidiferrum panamense</name>
    <dbReference type="NCBI Taxonomy" id="2741543"/>
    <lineage>
        <taxon>Bacteria</taxon>
        <taxon>Pseudomonadati</taxon>
        <taxon>Acidobacteriota</taxon>
        <taxon>Terriglobia</taxon>
        <taxon>Candidatus Acidiferrales</taxon>
        <taxon>Candidatus Acidiferrum</taxon>
    </lineage>
</organism>
<keyword evidence="7" id="KW-1185">Reference proteome</keyword>
<evidence type="ECO:0000313" key="7">
    <source>
        <dbReference type="Proteomes" id="UP000567293"/>
    </source>
</evidence>
<evidence type="ECO:0000313" key="6">
    <source>
        <dbReference type="EMBL" id="MBA0088527.1"/>
    </source>
</evidence>
<evidence type="ECO:0000256" key="2">
    <source>
        <dbReference type="ARBA" id="ARBA00022679"/>
    </source>
</evidence>
<comment type="caution">
    <text evidence="6">The sequence shown here is derived from an EMBL/GenBank/DDBJ whole genome shotgun (WGS) entry which is preliminary data.</text>
</comment>
<dbReference type="Pfam" id="PF00698">
    <property type="entry name" value="Acyl_transf_1"/>
    <property type="match status" value="1"/>
</dbReference>